<dbReference type="Proteomes" id="UP000177091">
    <property type="component" value="Unassembled WGS sequence"/>
</dbReference>
<comment type="caution">
    <text evidence="2">The sequence shown here is derived from an EMBL/GenBank/DDBJ whole genome shotgun (WGS) entry which is preliminary data.</text>
</comment>
<dbReference type="EMBL" id="MGFK01000018">
    <property type="protein sequence ID" value="OGM04184.1"/>
    <property type="molecule type" value="Genomic_DNA"/>
</dbReference>
<evidence type="ECO:0000256" key="1">
    <source>
        <dbReference type="SAM" id="MobiDB-lite"/>
    </source>
</evidence>
<organism evidence="2 3">
    <name type="scientific">Candidatus Woesebacteria bacterium GWA1_42_12</name>
    <dbReference type="NCBI Taxonomy" id="1802472"/>
    <lineage>
        <taxon>Bacteria</taxon>
        <taxon>Candidatus Woeseibacteriota</taxon>
    </lineage>
</organism>
<evidence type="ECO:0000313" key="2">
    <source>
        <dbReference type="EMBL" id="OGM04184.1"/>
    </source>
</evidence>
<proteinExistence type="predicted"/>
<sequence length="451" mass="49516">MTERKPGNISTEGVDLTGDTGFRDEDGLKTREKLEARILKTASRVLAKAGGRKALISVSAPAFALFASACTPIFENFESTPVDSGSAPGDPRATEDFALTPSPEFVHELESYAQDAIDAQFEGLGFHDAKLIGDILTDTSGQNRFALFESSSPTKDSGEEYGAPFVGRVEDGNYIGKVSLLVQSETYPQEKNIITFASATFDSNTPFFDIQDPYLRKNIETGEIEITEDGTNWIPLLGTHYAYNEIRARVGREGILRIPRLPTPAPNPTSLPTPTEIPAYTGPLAEIDSYKSRGHLPEVRTGGSLGDIPGYVFAPTYPMTLISISTVPGTEITEQKWGFSTNGTDFRFKNRTLVCNIDSDVVGKDMSNLEIGTQYRLLYLGFEKPFSQSQLMDELSQDCKLVWGNLRGDPDDITRLKNFFTTGNSEGLNIDDEGEVVDLSNIIVPFLIMPW</sequence>
<dbReference type="AlphaFoldDB" id="A0A1F7WMX1"/>
<gene>
    <name evidence="2" type="ORF">A2112_00260</name>
</gene>
<name>A0A1F7WMX1_9BACT</name>
<accession>A0A1F7WMX1</accession>
<evidence type="ECO:0000313" key="3">
    <source>
        <dbReference type="Proteomes" id="UP000177091"/>
    </source>
</evidence>
<reference evidence="2 3" key="1">
    <citation type="journal article" date="2016" name="Nat. Commun.">
        <title>Thousands of microbial genomes shed light on interconnected biogeochemical processes in an aquifer system.</title>
        <authorList>
            <person name="Anantharaman K."/>
            <person name="Brown C.T."/>
            <person name="Hug L.A."/>
            <person name="Sharon I."/>
            <person name="Castelle C.J."/>
            <person name="Probst A.J."/>
            <person name="Thomas B.C."/>
            <person name="Singh A."/>
            <person name="Wilkins M.J."/>
            <person name="Karaoz U."/>
            <person name="Brodie E.L."/>
            <person name="Williams K.H."/>
            <person name="Hubbard S.S."/>
            <person name="Banfield J.F."/>
        </authorList>
    </citation>
    <scope>NUCLEOTIDE SEQUENCE [LARGE SCALE GENOMIC DNA]</scope>
</reference>
<protein>
    <submittedName>
        <fullName evidence="2">Uncharacterized protein</fullName>
    </submittedName>
</protein>
<feature type="region of interest" description="Disordered" evidence="1">
    <location>
        <begin position="1"/>
        <end position="23"/>
    </location>
</feature>